<proteinExistence type="predicted"/>
<protein>
    <submittedName>
        <fullName evidence="1">Uncharacterized protein</fullName>
    </submittedName>
</protein>
<name>A0A1B6MIM5_9HEMI</name>
<dbReference type="GO" id="GO:0019901">
    <property type="term" value="F:protein kinase binding"/>
    <property type="evidence" value="ECO:0007669"/>
    <property type="project" value="TreeGrafter"/>
</dbReference>
<dbReference type="SUPFAM" id="SSF48371">
    <property type="entry name" value="ARM repeat"/>
    <property type="match status" value="1"/>
</dbReference>
<dbReference type="GO" id="GO:0016020">
    <property type="term" value="C:membrane"/>
    <property type="evidence" value="ECO:0007669"/>
    <property type="project" value="TreeGrafter"/>
</dbReference>
<dbReference type="GO" id="GO:0005829">
    <property type="term" value="C:cytosol"/>
    <property type="evidence" value="ECO:0007669"/>
    <property type="project" value="TreeGrafter"/>
</dbReference>
<dbReference type="AlphaFoldDB" id="A0A1B6MIM5"/>
<dbReference type="GO" id="GO:0008104">
    <property type="term" value="P:intracellular protein localization"/>
    <property type="evidence" value="ECO:0007669"/>
    <property type="project" value="TreeGrafter"/>
</dbReference>
<dbReference type="Gene3D" id="1.25.10.10">
    <property type="entry name" value="Leucine-rich Repeat Variant"/>
    <property type="match status" value="1"/>
</dbReference>
<evidence type="ECO:0000313" key="1">
    <source>
        <dbReference type="EMBL" id="JAT35807.1"/>
    </source>
</evidence>
<gene>
    <name evidence="1" type="ORF">g.52919</name>
</gene>
<dbReference type="PANTHER" id="PTHR13743:SF112">
    <property type="entry name" value="BEACH DOMAIN-CONTAINING PROTEIN"/>
    <property type="match status" value="1"/>
</dbReference>
<dbReference type="PANTHER" id="PTHR13743">
    <property type="entry name" value="BEIGE/BEACH-RELATED"/>
    <property type="match status" value="1"/>
</dbReference>
<dbReference type="EMBL" id="GEBQ01004170">
    <property type="protein sequence ID" value="JAT35807.1"/>
    <property type="molecule type" value="Transcribed_RNA"/>
</dbReference>
<dbReference type="InterPro" id="IPR011989">
    <property type="entry name" value="ARM-like"/>
</dbReference>
<accession>A0A1B6MIM5</accession>
<dbReference type="InterPro" id="IPR050865">
    <property type="entry name" value="BEACH_Domain"/>
</dbReference>
<sequence>LMWRHFLQTTSPPPPPDRVAFHPALLHNEIVPFIYECFETKIVTQFPDLSREMLNVLGAVVCGAHHNALRGICPATVNLVMSVVSLPTVDSAIQSTALKCFTAMISVLHRSLPHERQIEVTTVLEKLHEVMTEVVSRDQDPDIRVPTLLHLVHTLQSILTATHSTQSLQSLMVRAKLVDALLHTLDQTADCHKSHMELVITIISALNRLVIGSVEGKERMVKVSGYSRIFDCLRLIEAPTKKLLEVLIAMITEEEDIICLKDMKLVNSEPLVPFVHWMGELASDEQVWLACTLEEICTNSLQSKATACQSGVMVAVCQLLTSATVDPRAATHLVLLIESLASYSITARELKQLFLLLRTDQEKKNSFRNLLLAAVLNITRKAGLQLHCDSYFDVEDQTDGITITDMRKWNGAVYGFSFHCWLRLEPIHVSSPINTPPRRQIFNFLTTQGTGIEA</sequence>
<dbReference type="InterPro" id="IPR016024">
    <property type="entry name" value="ARM-type_fold"/>
</dbReference>
<feature type="non-terminal residue" evidence="1">
    <location>
        <position position="1"/>
    </location>
</feature>
<organism evidence="1">
    <name type="scientific">Graphocephala atropunctata</name>
    <dbReference type="NCBI Taxonomy" id="36148"/>
    <lineage>
        <taxon>Eukaryota</taxon>
        <taxon>Metazoa</taxon>
        <taxon>Ecdysozoa</taxon>
        <taxon>Arthropoda</taxon>
        <taxon>Hexapoda</taxon>
        <taxon>Insecta</taxon>
        <taxon>Pterygota</taxon>
        <taxon>Neoptera</taxon>
        <taxon>Paraneoptera</taxon>
        <taxon>Hemiptera</taxon>
        <taxon>Auchenorrhyncha</taxon>
        <taxon>Membracoidea</taxon>
        <taxon>Cicadellidae</taxon>
        <taxon>Cicadellinae</taxon>
        <taxon>Cicadellini</taxon>
        <taxon>Graphocephala</taxon>
    </lineage>
</organism>
<feature type="non-terminal residue" evidence="1">
    <location>
        <position position="454"/>
    </location>
</feature>
<reference evidence="1" key="1">
    <citation type="submission" date="2015-11" db="EMBL/GenBank/DDBJ databases">
        <title>De novo transcriptome assembly of four potential Pierce s Disease insect vectors from Arizona vineyards.</title>
        <authorList>
            <person name="Tassone E.E."/>
        </authorList>
    </citation>
    <scope>NUCLEOTIDE SEQUENCE</scope>
</reference>